<reference evidence="2 3" key="1">
    <citation type="journal article" date="2014" name="J. Gen. Virol.">
        <title>Genome sequence of a crustacean iridovirus, IIV31, isolated from the pill bug, Armadillidium vulgare.</title>
        <authorList>
            <person name="Piegu B."/>
            <person name="Guizard S."/>
            <person name="Yeping T."/>
            <person name="Cruaud C."/>
            <person name="Asgari S."/>
            <person name="Bideshi D.K."/>
            <person name="Federici B.A."/>
            <person name="Bigot Y."/>
        </authorList>
    </citation>
    <scope>NUCLEOTIDE SEQUENCE [LARGE SCALE GENOMIC DNA]</scope>
</reference>
<name>A0A068QL33_9VIRU</name>
<keyword evidence="3" id="KW-1185">Reference proteome</keyword>
<dbReference type="SUPFAM" id="SSF55144">
    <property type="entry name" value="LigT-like"/>
    <property type="match status" value="1"/>
</dbReference>
<dbReference type="InterPro" id="IPR015069">
    <property type="entry name" value="2H-PEstase_DUF1868"/>
</dbReference>
<proteinExistence type="predicted"/>
<accession>A0A068QL33</accession>
<gene>
    <name evidence="2" type="primary">048R</name>
    <name evidence="2" type="ORF">IIV31_048R</name>
</gene>
<dbReference type="Pfam" id="PF08975">
    <property type="entry name" value="2H-phosphodiest"/>
    <property type="match status" value="1"/>
</dbReference>
<dbReference type="EMBL" id="HF920637">
    <property type="protein sequence ID" value="CCV02420.1"/>
    <property type="molecule type" value="Genomic_DNA"/>
</dbReference>
<dbReference type="KEGG" id="vg:19738632"/>
<dbReference type="GeneID" id="19738632"/>
<dbReference type="RefSeq" id="YP_009046662.1">
    <property type="nucleotide sequence ID" value="NC_024451.1"/>
</dbReference>
<sequence length="221" mass="25904">MAQYKSKINSAGVYQPFYGYTCISFLGAETLDAAKKIEDFIKTSSLKNCFSALPYETFHMTLFNIYCMAGDPIPPVVRWMQNEDETIPERLWLQEDVLKVQHIQASNSISKLSKQLKIENIELYSKKGLGVWVELQNDHKTETEILRQELSQIYEHDDKNLRFHVTFAYKFKNCEKCDTFKRDLKKLKTMVSVLIGATLENHNIYLYNSMTNYIPQEFFYT</sequence>
<dbReference type="Gene3D" id="3.90.1140.10">
    <property type="entry name" value="Cyclic phosphodiesterase"/>
    <property type="match status" value="1"/>
</dbReference>
<evidence type="ECO:0000313" key="3">
    <source>
        <dbReference type="Proteomes" id="UP000114278"/>
    </source>
</evidence>
<protein>
    <recommendedName>
        <fullName evidence="1">DUF1868 domain-containing protein</fullName>
    </recommendedName>
</protein>
<dbReference type="InterPro" id="IPR009097">
    <property type="entry name" value="Cyclic_Pdiesterase"/>
</dbReference>
<feature type="domain" description="DUF1868" evidence="1">
    <location>
        <begin position="9"/>
        <end position="66"/>
    </location>
</feature>
<evidence type="ECO:0000313" key="2">
    <source>
        <dbReference type="EMBL" id="CCV02420.1"/>
    </source>
</evidence>
<organism evidence="2 3">
    <name type="scientific">Armadillidium vulgare iridescent virus</name>
    <dbReference type="NCBI Taxonomy" id="72201"/>
    <lineage>
        <taxon>Viruses</taxon>
        <taxon>Varidnaviria</taxon>
        <taxon>Bamfordvirae</taxon>
        <taxon>Nucleocytoviricota</taxon>
        <taxon>Megaviricetes</taxon>
        <taxon>Pimascovirales</taxon>
        <taxon>Pimascovirales incertae sedis</taxon>
        <taxon>Iridoviridae</taxon>
        <taxon>Betairidovirinae</taxon>
        <taxon>Iridovirus</taxon>
        <taxon>Iridovirus armadillidium1</taxon>
        <taxon>Invertebrate iridescent virus 31</taxon>
    </lineage>
</organism>
<dbReference type="Proteomes" id="UP000114278">
    <property type="component" value="Segment"/>
</dbReference>
<evidence type="ECO:0000259" key="1">
    <source>
        <dbReference type="Pfam" id="PF08975"/>
    </source>
</evidence>
<dbReference type="OrthoDB" id="25204at10239"/>